<name>A0ABQ0P192_9PROT</name>
<dbReference type="Proteomes" id="UP001062901">
    <property type="component" value="Unassembled WGS sequence"/>
</dbReference>
<sequence length="176" mass="20433">MVETPSIGMKIAAYLFSDAFRLNPIADQVNTNSIQSINDINYKISRAINGTNTLGLEERLNCYLHALDILGLLNSSTVQRYVEISPIDIIKSLPNYSLGERIYMDKKQPDTKENRNEIQEIKKHMSEIRKMRNSANQKFYSSAKRPEDVQIRSETLDHIDKIEKNYEKFYDENIIK</sequence>
<keyword evidence="2" id="KW-1185">Reference proteome</keyword>
<comment type="caution">
    <text evidence="1">The sequence shown here is derived from an EMBL/GenBank/DDBJ whole genome shotgun (WGS) entry which is preliminary data.</text>
</comment>
<accession>A0ABQ0P192</accession>
<dbReference type="EMBL" id="BAQD01000142">
    <property type="protein sequence ID" value="GBQ08819.1"/>
    <property type="molecule type" value="Genomic_DNA"/>
</dbReference>
<organism evidence="1 2">
    <name type="scientific">Saccharibacter floricola DSM 15669</name>
    <dbReference type="NCBI Taxonomy" id="1123227"/>
    <lineage>
        <taxon>Bacteria</taxon>
        <taxon>Pseudomonadati</taxon>
        <taxon>Pseudomonadota</taxon>
        <taxon>Alphaproteobacteria</taxon>
        <taxon>Acetobacterales</taxon>
        <taxon>Acetobacteraceae</taxon>
        <taxon>Saccharibacter</taxon>
    </lineage>
</organism>
<protein>
    <submittedName>
        <fullName evidence="1">Uncharacterized protein</fullName>
    </submittedName>
</protein>
<gene>
    <name evidence="1" type="ORF">AA15669_1921</name>
</gene>
<reference evidence="1" key="1">
    <citation type="submission" date="2013-04" db="EMBL/GenBank/DDBJ databases">
        <title>The genome sequencing project of 58 acetic acid bacteria.</title>
        <authorList>
            <person name="Okamoto-Kainuma A."/>
            <person name="Ishikawa M."/>
            <person name="Umino S."/>
            <person name="Koizumi Y."/>
            <person name="Shiwa Y."/>
            <person name="Yoshikawa H."/>
            <person name="Matsutani M."/>
            <person name="Matsushita K."/>
        </authorList>
    </citation>
    <scope>NUCLEOTIDE SEQUENCE</scope>
    <source>
        <strain evidence="1">DSM 15669</strain>
    </source>
</reference>
<proteinExistence type="predicted"/>
<evidence type="ECO:0000313" key="2">
    <source>
        <dbReference type="Proteomes" id="UP001062901"/>
    </source>
</evidence>
<evidence type="ECO:0000313" key="1">
    <source>
        <dbReference type="EMBL" id="GBQ08819.1"/>
    </source>
</evidence>